<dbReference type="AlphaFoldDB" id="A0A161IZ64"/>
<reference evidence="1" key="1">
    <citation type="submission" date="2016-03" db="EMBL/GenBank/DDBJ databases">
        <title>Partial sequence of psychrophilic Colwellia sp.</title>
        <authorList>
            <person name="Pankowski J.A."/>
            <person name="Leong J.S."/>
            <person name="Nano F.E."/>
        </authorList>
    </citation>
    <scope>NUCLEOTIDE SEQUENCE</scope>
    <source>
        <strain evidence="1">C1</strain>
    </source>
</reference>
<proteinExistence type="predicted"/>
<dbReference type="EMBL" id="KU926705">
    <property type="protein sequence ID" value="ANC57896.1"/>
    <property type="molecule type" value="Genomic_DNA"/>
</dbReference>
<evidence type="ECO:0000313" key="1">
    <source>
        <dbReference type="EMBL" id="ANC57896.1"/>
    </source>
</evidence>
<organism evidence="1">
    <name type="scientific">Colwellia sp. C1</name>
    <dbReference type="NCBI Taxonomy" id="1737566"/>
    <lineage>
        <taxon>Bacteria</taxon>
        <taxon>Pseudomonadati</taxon>
        <taxon>Pseudomonadota</taxon>
        <taxon>Gammaproteobacteria</taxon>
        <taxon>Alteromonadales</taxon>
        <taxon>Colwelliaceae</taxon>
        <taxon>Colwellia</taxon>
    </lineage>
</organism>
<sequence length="39" mass="4511">MDEKKSPVLSGKMTDTQQRKLSIFMALVSFCRFMLKNSN</sequence>
<name>A0A161IZ64_9GAMM</name>
<accession>A0A161IZ64</accession>
<protein>
    <submittedName>
        <fullName evidence="1">Uncharacterized protein</fullName>
    </submittedName>
</protein>